<name>A0ABV1JZP3_9PSEU</name>
<gene>
    <name evidence="1" type="ORF">WHI96_19750</name>
</gene>
<comment type="caution">
    <text evidence="1">The sequence shown here is derived from an EMBL/GenBank/DDBJ whole genome shotgun (WGS) entry which is preliminary data.</text>
</comment>
<organism evidence="1 2">
    <name type="scientific">Pseudonocardia tropica</name>
    <dbReference type="NCBI Taxonomy" id="681289"/>
    <lineage>
        <taxon>Bacteria</taxon>
        <taxon>Bacillati</taxon>
        <taxon>Actinomycetota</taxon>
        <taxon>Actinomycetes</taxon>
        <taxon>Pseudonocardiales</taxon>
        <taxon>Pseudonocardiaceae</taxon>
        <taxon>Pseudonocardia</taxon>
    </lineage>
</organism>
<protein>
    <recommendedName>
        <fullName evidence="3">Acyl-CoA dehydrogenase</fullName>
    </recommendedName>
</protein>
<reference evidence="1 2" key="1">
    <citation type="submission" date="2024-03" db="EMBL/GenBank/DDBJ databases">
        <title>Draft genome sequence of Pseudonocardia tropica JCM 19149.</title>
        <authorList>
            <person name="Butdee W."/>
            <person name="Duangmal K."/>
        </authorList>
    </citation>
    <scope>NUCLEOTIDE SEQUENCE [LARGE SCALE GENOMIC DNA]</scope>
    <source>
        <strain evidence="1 2">JCM 19149</strain>
    </source>
</reference>
<evidence type="ECO:0000313" key="2">
    <source>
        <dbReference type="Proteomes" id="UP001464923"/>
    </source>
</evidence>
<dbReference type="InterPro" id="IPR009100">
    <property type="entry name" value="AcylCoA_DH/oxidase_NM_dom_sf"/>
</dbReference>
<dbReference type="EMBL" id="JBEDNP010000012">
    <property type="protein sequence ID" value="MEQ3541049.1"/>
    <property type="molecule type" value="Genomic_DNA"/>
</dbReference>
<dbReference type="Gene3D" id="1.10.540.10">
    <property type="entry name" value="Acyl-CoA dehydrogenase/oxidase, N-terminal domain"/>
    <property type="match status" value="1"/>
</dbReference>
<dbReference type="SUPFAM" id="SSF56645">
    <property type="entry name" value="Acyl-CoA dehydrogenase NM domain-like"/>
    <property type="match status" value="1"/>
</dbReference>
<proteinExistence type="predicted"/>
<dbReference type="RefSeq" id="WP_345644698.1">
    <property type="nucleotide sequence ID" value="NZ_BAABLY010000027.1"/>
</dbReference>
<dbReference type="Proteomes" id="UP001464923">
    <property type="component" value="Unassembled WGS sequence"/>
</dbReference>
<sequence length="294" mass="31184">MPDTVDDAARWVKVAASFAEGLPDTGGAARRRHAVAALADNGLTTLLGPARHSGAEQPWSVAHRVVREIAGVAPDIAELLGRHYVWFWIAEFIGTDEKIDHIGEVATRARWFYSGATDPRAAALTVTDRGDVMLFDGSIAPAVGADVSTMTVLQGVRPDAATPISALAYTSHPGVRVPGDDGTRIDVTSADIPWTGALGHVDKRFEPRPYNGLLVPTLDLLLLDIALAGRRPDDAVGAAVRLADHVVARAQRLHDHRRSLTDAEVRAHVRLVSELAATVDAALAPADVLGGGLR</sequence>
<keyword evidence="2" id="KW-1185">Reference proteome</keyword>
<evidence type="ECO:0008006" key="3">
    <source>
        <dbReference type="Google" id="ProtNLM"/>
    </source>
</evidence>
<dbReference type="InterPro" id="IPR037069">
    <property type="entry name" value="AcylCoA_DH/ox_N_sf"/>
</dbReference>
<evidence type="ECO:0000313" key="1">
    <source>
        <dbReference type="EMBL" id="MEQ3541049.1"/>
    </source>
</evidence>
<accession>A0ABV1JZP3</accession>